<comment type="subcellular location">
    <subcellularLocation>
        <location evidence="2">Cell inner membrane</location>
        <topology evidence="2">Multi-pass membrane protein</topology>
    </subcellularLocation>
</comment>
<dbReference type="InterPro" id="IPR003018">
    <property type="entry name" value="GAF"/>
</dbReference>
<dbReference type="InterPro" id="IPR000700">
    <property type="entry name" value="PAS-assoc_C"/>
</dbReference>
<comment type="caution">
    <text evidence="11">The sequence shown here is derived from an EMBL/GenBank/DDBJ whole genome shotgun (WGS) entry which is preliminary data.</text>
</comment>
<accession>A0A848GY78</accession>
<dbReference type="InterPro" id="IPR001789">
    <property type="entry name" value="Sig_transdc_resp-reg_receiver"/>
</dbReference>
<dbReference type="Pfam" id="PF08448">
    <property type="entry name" value="PAS_4"/>
    <property type="match status" value="3"/>
</dbReference>
<keyword evidence="4 7" id="KW-0597">Phosphoprotein</keyword>
<dbReference type="AlphaFoldDB" id="A0A848GY78"/>
<feature type="domain" description="PAC" evidence="10">
    <location>
        <begin position="242"/>
        <end position="294"/>
    </location>
</feature>
<dbReference type="Pfam" id="PF00072">
    <property type="entry name" value="Response_reg"/>
    <property type="match status" value="1"/>
</dbReference>
<dbReference type="InterPro" id="IPR004358">
    <property type="entry name" value="Sig_transdc_His_kin-like_C"/>
</dbReference>
<dbReference type="CDD" id="cd00130">
    <property type="entry name" value="PAS"/>
    <property type="match status" value="2"/>
</dbReference>
<protein>
    <recommendedName>
        <fullName evidence="3">histidine kinase</fullName>
        <ecNumber evidence="3">2.7.13.3</ecNumber>
    </recommendedName>
</protein>
<dbReference type="SUPFAM" id="SSF47384">
    <property type="entry name" value="Homodimeric domain of signal transducing histidine kinase"/>
    <property type="match status" value="1"/>
</dbReference>
<reference evidence="11 12" key="1">
    <citation type="submission" date="2020-04" db="EMBL/GenBank/DDBJ databases">
        <title>Ramlibacter sp. G-1-2-2 isolated from soil.</title>
        <authorList>
            <person name="Dahal R.H."/>
        </authorList>
    </citation>
    <scope>NUCLEOTIDE SEQUENCE [LARGE SCALE GENOMIC DNA]</scope>
    <source>
        <strain evidence="11 12">G-1-2-2</strain>
    </source>
</reference>
<dbReference type="Gene3D" id="3.30.450.20">
    <property type="entry name" value="PAS domain"/>
    <property type="match status" value="3"/>
</dbReference>
<dbReference type="SMART" id="SM00086">
    <property type="entry name" value="PAC"/>
    <property type="match status" value="2"/>
</dbReference>
<dbReference type="CDD" id="cd00082">
    <property type="entry name" value="HisKA"/>
    <property type="match status" value="1"/>
</dbReference>
<evidence type="ECO:0000259" key="8">
    <source>
        <dbReference type="PROSITE" id="PS50109"/>
    </source>
</evidence>
<keyword evidence="12" id="KW-1185">Reference proteome</keyword>
<dbReference type="SMART" id="SM00448">
    <property type="entry name" value="REC"/>
    <property type="match status" value="1"/>
</dbReference>
<dbReference type="EMBL" id="JABBFX010000001">
    <property type="protein sequence ID" value="NML43294.1"/>
    <property type="molecule type" value="Genomic_DNA"/>
</dbReference>
<gene>
    <name evidence="11" type="ORF">HHL11_05995</name>
</gene>
<evidence type="ECO:0000256" key="4">
    <source>
        <dbReference type="ARBA" id="ARBA00022553"/>
    </source>
</evidence>
<dbReference type="PANTHER" id="PTHR43547">
    <property type="entry name" value="TWO-COMPONENT HISTIDINE KINASE"/>
    <property type="match status" value="1"/>
</dbReference>
<evidence type="ECO:0000256" key="3">
    <source>
        <dbReference type="ARBA" id="ARBA00012438"/>
    </source>
</evidence>
<dbReference type="InterPro" id="IPR003661">
    <property type="entry name" value="HisK_dim/P_dom"/>
</dbReference>
<proteinExistence type="predicted"/>
<dbReference type="InterPro" id="IPR011006">
    <property type="entry name" value="CheY-like_superfamily"/>
</dbReference>
<evidence type="ECO:0000259" key="9">
    <source>
        <dbReference type="PROSITE" id="PS50110"/>
    </source>
</evidence>
<dbReference type="SUPFAM" id="SSF55785">
    <property type="entry name" value="PYP-like sensor domain (PAS domain)"/>
    <property type="match status" value="3"/>
</dbReference>
<evidence type="ECO:0000256" key="1">
    <source>
        <dbReference type="ARBA" id="ARBA00000085"/>
    </source>
</evidence>
<feature type="modified residue" description="4-aspartylphosphate" evidence="7">
    <location>
        <position position="912"/>
    </location>
</feature>
<sequence>MTDWPPGGGEMARRIRAHDWAATPLGPIAAWPQSLKTAVDLMLASGHAMQLAWGPERIVLYNDAYAPMLGSRHPHALGIPFREAWPDVWDEIEPLVRQVFAGETVRFDDMPLVMTRRGYPEDTWWNFSYSPVRDEAGAIAGLLNVTVDATGQHRADAAERERDAANARLRDNEARFRALVTAGANSIYRMSPDWRLMYQLDSQSLANTTAPIENWVDKYIPQEDLPAVLHAMETAIRTKSLFQLEHRVHLADGGVGWVLSRAVPLLGPDGEITEWFGAGSDVTDRREATERLHKSEEQYREMFGAAERRAAELGAVIESMGDAVYMGDAQGINLANQAALDQLGYASQEELDRRIGLLAQEIQTRDAATGEEMSEQDQPFSRALQGERVVRNVKVRHRLTGEERIVRTSASPVVSGGRVLGAVAVNTDITSAVRAVEEIRLLEERQAFLLKFSDALRPIADPARIKVVATGLLGEQLAVHRAFYADADNGHWIVTRGFERDIEPLPERPFEMSACGDWIVEAFQAGQSVVIDDMATDPRLGSQERDAHLALQIRAEVALPLVKNGQLVAMLVVHSAAPRAWSGPDLALLEEVAQRTWSAVARARAETALHLADRRKDEFLAVLAHELRNGLAPMVYNAEIGSRSLADPALLQQLSARTGRQLRHVVRLVDDLLDVARINNGKIQLDLELVKAREIVSQALDACRADIDRKHHRLAIIEEADSELAVRGDRVRLTQVVSNLLSNATKYTDGGGTITVRIAREGEEAVIEVSDTGIGIPAAALPQVFDLFTQVRNQQAYSAGGLGIGLALVKQLVEMQGGRATAASGGPGQGSTFTVRLPVASATAVELAEAAAADASSALRALRVLVVDDLRDSADSLAQLLCLEGHDAEAAYSGKHALENARRRRPDLVLLDLGMPGMDGFEVARRLRDEFTGEPAMQIVALTGWGQESDRQKTRAASFDGHLAKPPSSADLQAVLAAAPRLPA</sequence>
<dbReference type="Gene3D" id="3.30.450.40">
    <property type="match status" value="1"/>
</dbReference>
<dbReference type="SUPFAM" id="SSF52172">
    <property type="entry name" value="CheY-like"/>
    <property type="match status" value="1"/>
</dbReference>
<dbReference type="SMART" id="SM00388">
    <property type="entry name" value="HisKA"/>
    <property type="match status" value="1"/>
</dbReference>
<dbReference type="PRINTS" id="PR00344">
    <property type="entry name" value="BCTRLSENSOR"/>
</dbReference>
<evidence type="ECO:0000313" key="12">
    <source>
        <dbReference type="Proteomes" id="UP000541185"/>
    </source>
</evidence>
<dbReference type="PROSITE" id="PS50110">
    <property type="entry name" value="RESPONSE_REGULATORY"/>
    <property type="match status" value="1"/>
</dbReference>
<dbReference type="InterPro" id="IPR036097">
    <property type="entry name" value="HisK_dim/P_sf"/>
</dbReference>
<dbReference type="Proteomes" id="UP000541185">
    <property type="component" value="Unassembled WGS sequence"/>
</dbReference>
<dbReference type="Gene3D" id="3.40.50.2300">
    <property type="match status" value="1"/>
</dbReference>
<dbReference type="GO" id="GO:0000155">
    <property type="term" value="F:phosphorelay sensor kinase activity"/>
    <property type="evidence" value="ECO:0007669"/>
    <property type="project" value="InterPro"/>
</dbReference>
<keyword evidence="6" id="KW-0418">Kinase</keyword>
<dbReference type="InterPro" id="IPR036890">
    <property type="entry name" value="HATPase_C_sf"/>
</dbReference>
<dbReference type="SMART" id="SM00065">
    <property type="entry name" value="GAF"/>
    <property type="match status" value="1"/>
</dbReference>
<dbReference type="SUPFAM" id="SSF55781">
    <property type="entry name" value="GAF domain-like"/>
    <property type="match status" value="1"/>
</dbReference>
<evidence type="ECO:0000256" key="7">
    <source>
        <dbReference type="PROSITE-ProRule" id="PRU00169"/>
    </source>
</evidence>
<dbReference type="Pfam" id="PF01590">
    <property type="entry name" value="GAF"/>
    <property type="match status" value="1"/>
</dbReference>
<dbReference type="PANTHER" id="PTHR43547:SF2">
    <property type="entry name" value="HYBRID SIGNAL TRANSDUCTION HISTIDINE KINASE C"/>
    <property type="match status" value="1"/>
</dbReference>
<keyword evidence="5" id="KW-0808">Transferase</keyword>
<evidence type="ECO:0000313" key="11">
    <source>
        <dbReference type="EMBL" id="NML43294.1"/>
    </source>
</evidence>
<dbReference type="PROSITE" id="PS50109">
    <property type="entry name" value="HIS_KIN"/>
    <property type="match status" value="1"/>
</dbReference>
<feature type="domain" description="Histidine kinase" evidence="8">
    <location>
        <begin position="622"/>
        <end position="841"/>
    </location>
</feature>
<dbReference type="InterPro" id="IPR003594">
    <property type="entry name" value="HATPase_dom"/>
</dbReference>
<dbReference type="InterPro" id="IPR000014">
    <property type="entry name" value="PAS"/>
</dbReference>
<dbReference type="Pfam" id="PF02518">
    <property type="entry name" value="HATPase_c"/>
    <property type="match status" value="1"/>
</dbReference>
<dbReference type="Pfam" id="PF00512">
    <property type="entry name" value="HisKA"/>
    <property type="match status" value="1"/>
</dbReference>
<dbReference type="SUPFAM" id="SSF55874">
    <property type="entry name" value="ATPase domain of HSP90 chaperone/DNA topoisomerase II/histidine kinase"/>
    <property type="match status" value="1"/>
</dbReference>
<dbReference type="CDD" id="cd17580">
    <property type="entry name" value="REC_2_DhkD-like"/>
    <property type="match status" value="1"/>
</dbReference>
<dbReference type="Gene3D" id="3.30.565.10">
    <property type="entry name" value="Histidine kinase-like ATPase, C-terminal domain"/>
    <property type="match status" value="1"/>
</dbReference>
<dbReference type="EC" id="2.7.13.3" evidence="3"/>
<dbReference type="NCBIfam" id="TIGR00229">
    <property type="entry name" value="sensory_box"/>
    <property type="match status" value="1"/>
</dbReference>
<evidence type="ECO:0000256" key="6">
    <source>
        <dbReference type="ARBA" id="ARBA00022777"/>
    </source>
</evidence>
<dbReference type="InterPro" id="IPR001610">
    <property type="entry name" value="PAC"/>
</dbReference>
<dbReference type="InterPro" id="IPR029016">
    <property type="entry name" value="GAF-like_dom_sf"/>
</dbReference>
<dbReference type="InterPro" id="IPR005467">
    <property type="entry name" value="His_kinase_dom"/>
</dbReference>
<organism evidence="11 12">
    <name type="scientific">Ramlibacter agri</name>
    <dbReference type="NCBI Taxonomy" id="2728837"/>
    <lineage>
        <taxon>Bacteria</taxon>
        <taxon>Pseudomonadati</taxon>
        <taxon>Pseudomonadota</taxon>
        <taxon>Betaproteobacteria</taxon>
        <taxon>Burkholderiales</taxon>
        <taxon>Comamonadaceae</taxon>
        <taxon>Ramlibacter</taxon>
    </lineage>
</organism>
<dbReference type="SMART" id="SM00387">
    <property type="entry name" value="HATPase_c"/>
    <property type="match status" value="1"/>
</dbReference>
<dbReference type="Gene3D" id="1.10.287.130">
    <property type="match status" value="1"/>
</dbReference>
<dbReference type="RefSeq" id="WP_169417513.1">
    <property type="nucleotide sequence ID" value="NZ_JABBFX010000001.1"/>
</dbReference>
<dbReference type="CDD" id="cd00075">
    <property type="entry name" value="HATPase"/>
    <property type="match status" value="1"/>
</dbReference>
<comment type="catalytic activity">
    <reaction evidence="1">
        <text>ATP + protein L-histidine = ADP + protein N-phospho-L-histidine.</text>
        <dbReference type="EC" id="2.7.13.3"/>
    </reaction>
</comment>
<feature type="domain" description="Response regulatory" evidence="9">
    <location>
        <begin position="863"/>
        <end position="980"/>
    </location>
</feature>
<dbReference type="PROSITE" id="PS50113">
    <property type="entry name" value="PAC"/>
    <property type="match status" value="1"/>
</dbReference>
<evidence type="ECO:0000256" key="5">
    <source>
        <dbReference type="ARBA" id="ARBA00022679"/>
    </source>
</evidence>
<dbReference type="FunFam" id="3.30.565.10:FF:000006">
    <property type="entry name" value="Sensor histidine kinase WalK"/>
    <property type="match status" value="1"/>
</dbReference>
<evidence type="ECO:0000259" key="10">
    <source>
        <dbReference type="PROSITE" id="PS50113"/>
    </source>
</evidence>
<evidence type="ECO:0000256" key="2">
    <source>
        <dbReference type="ARBA" id="ARBA00004429"/>
    </source>
</evidence>
<name>A0A848GY78_9BURK</name>
<dbReference type="InterPro" id="IPR013656">
    <property type="entry name" value="PAS_4"/>
</dbReference>
<dbReference type="InterPro" id="IPR035965">
    <property type="entry name" value="PAS-like_dom_sf"/>
</dbReference>
<dbReference type="GO" id="GO:0005886">
    <property type="term" value="C:plasma membrane"/>
    <property type="evidence" value="ECO:0007669"/>
    <property type="project" value="UniProtKB-SubCell"/>
</dbReference>